<dbReference type="CDD" id="cd02947">
    <property type="entry name" value="TRX_family"/>
    <property type="match status" value="1"/>
</dbReference>
<gene>
    <name evidence="2" type="ORF">SAMN06265339_1566</name>
</gene>
<evidence type="ECO:0000313" key="2">
    <source>
        <dbReference type="EMBL" id="SMP17834.1"/>
    </source>
</evidence>
<dbReference type="InterPro" id="IPR036249">
    <property type="entry name" value="Thioredoxin-like_sf"/>
</dbReference>
<evidence type="ECO:0000313" key="3">
    <source>
        <dbReference type="Proteomes" id="UP001157911"/>
    </source>
</evidence>
<dbReference type="Pfam" id="PF13192">
    <property type="entry name" value="Thioredoxin_3"/>
    <property type="match status" value="1"/>
</dbReference>
<name>A0ABY1NTU9_9BACT</name>
<evidence type="ECO:0000259" key="1">
    <source>
        <dbReference type="Pfam" id="PF13192"/>
    </source>
</evidence>
<dbReference type="InterPro" id="IPR012336">
    <property type="entry name" value="Thioredoxin-like_fold"/>
</dbReference>
<dbReference type="RefSeq" id="WP_283401008.1">
    <property type="nucleotide sequence ID" value="NZ_FXUB01000005.1"/>
</dbReference>
<organism evidence="2 3">
    <name type="scientific">Desulfurobacterium pacificum</name>
    <dbReference type="NCBI Taxonomy" id="240166"/>
    <lineage>
        <taxon>Bacteria</taxon>
        <taxon>Pseudomonadati</taxon>
        <taxon>Aquificota</taxon>
        <taxon>Aquificia</taxon>
        <taxon>Desulfurobacteriales</taxon>
        <taxon>Desulfurobacteriaceae</taxon>
        <taxon>Desulfurobacterium</taxon>
    </lineage>
</organism>
<protein>
    <submittedName>
        <fullName evidence="2">Thioredoxin domain-containing protein</fullName>
    </submittedName>
</protein>
<accession>A0ABY1NTU9</accession>
<sequence length="89" mass="10243">MIKVIFFSSSKCAVCLSLKERLKRVVEDYGIEIEEINLEEKRDKAAKYMVFSVPTVVVEVDGKESGRWSGVFSVNEIETFLERIIGFIY</sequence>
<dbReference type="SUPFAM" id="SSF52833">
    <property type="entry name" value="Thioredoxin-like"/>
    <property type="match status" value="1"/>
</dbReference>
<dbReference type="Proteomes" id="UP001157911">
    <property type="component" value="Unassembled WGS sequence"/>
</dbReference>
<reference evidence="2 3" key="1">
    <citation type="submission" date="2017-05" db="EMBL/GenBank/DDBJ databases">
        <authorList>
            <person name="Varghese N."/>
            <person name="Submissions S."/>
        </authorList>
    </citation>
    <scope>NUCLEOTIDE SEQUENCE [LARGE SCALE GENOMIC DNA]</scope>
    <source>
        <strain evidence="2 3">DSM 15522</strain>
    </source>
</reference>
<dbReference type="Gene3D" id="3.40.30.10">
    <property type="entry name" value="Glutaredoxin"/>
    <property type="match status" value="1"/>
</dbReference>
<comment type="caution">
    <text evidence="2">The sequence shown here is derived from an EMBL/GenBank/DDBJ whole genome shotgun (WGS) entry which is preliminary data.</text>
</comment>
<dbReference type="EMBL" id="FXUB01000005">
    <property type="protein sequence ID" value="SMP17834.1"/>
    <property type="molecule type" value="Genomic_DNA"/>
</dbReference>
<feature type="domain" description="Thioredoxin-like fold" evidence="1">
    <location>
        <begin position="2"/>
        <end position="81"/>
    </location>
</feature>
<keyword evidence="3" id="KW-1185">Reference proteome</keyword>
<proteinExistence type="predicted"/>